<dbReference type="Proteomes" id="UP001208689">
    <property type="component" value="Chromosome"/>
</dbReference>
<dbReference type="SMART" id="SM00898">
    <property type="entry name" value="Fapy_DNA_glyco"/>
    <property type="match status" value="1"/>
</dbReference>
<dbReference type="InterPro" id="IPR015886">
    <property type="entry name" value="H2TH_FPG"/>
</dbReference>
<keyword evidence="3" id="KW-0479">Metal-binding</keyword>
<dbReference type="PROSITE" id="PS51066">
    <property type="entry name" value="ZF_FPG_2"/>
    <property type="match status" value="1"/>
</dbReference>
<keyword evidence="12" id="KW-0326">Glycosidase</keyword>
<accession>A0ABY6HMY3</accession>
<evidence type="ECO:0000256" key="10">
    <source>
        <dbReference type="ARBA" id="ARBA00023239"/>
    </source>
</evidence>
<dbReference type="InterPro" id="IPR035937">
    <property type="entry name" value="FPG_N"/>
</dbReference>
<comment type="catalytic activity">
    <reaction evidence="1">
        <text>Hydrolysis of DNA containing ring-opened 7-methylguanine residues, releasing 2,6-diamino-4-hydroxy-5-(N-methyl)formamidopyrimidine.</text>
        <dbReference type="EC" id="3.2.2.23"/>
    </reaction>
</comment>
<dbReference type="InterPro" id="IPR010979">
    <property type="entry name" value="Ribosomal_uS13-like_H2TH"/>
</dbReference>
<evidence type="ECO:0000256" key="6">
    <source>
        <dbReference type="ARBA" id="ARBA00022801"/>
    </source>
</evidence>
<keyword evidence="9" id="KW-0234">DNA repair</keyword>
<dbReference type="InterPro" id="IPR015887">
    <property type="entry name" value="DNA_glyclase_Znf_dom_DNA_BS"/>
</dbReference>
<dbReference type="Gene3D" id="1.10.8.50">
    <property type="match status" value="1"/>
</dbReference>
<dbReference type="GO" id="GO:0140078">
    <property type="term" value="F:class I DNA-(apurinic or apyrimidinic site) endonuclease activity"/>
    <property type="evidence" value="ECO:0007669"/>
    <property type="project" value="UniProtKB-EC"/>
</dbReference>
<comment type="similarity">
    <text evidence="2">Belongs to the FPG family.</text>
</comment>
<evidence type="ECO:0000256" key="12">
    <source>
        <dbReference type="ARBA" id="ARBA00023295"/>
    </source>
</evidence>
<dbReference type="SMART" id="SM01232">
    <property type="entry name" value="H2TH"/>
    <property type="match status" value="1"/>
</dbReference>
<dbReference type="Pfam" id="PF06831">
    <property type="entry name" value="H2TH"/>
    <property type="match status" value="1"/>
</dbReference>
<keyword evidence="4" id="KW-0227">DNA damage</keyword>
<dbReference type="EC" id="4.2.99.18" evidence="17"/>
<evidence type="ECO:0000256" key="8">
    <source>
        <dbReference type="ARBA" id="ARBA00023125"/>
    </source>
</evidence>
<evidence type="ECO:0000256" key="3">
    <source>
        <dbReference type="ARBA" id="ARBA00022723"/>
    </source>
</evidence>
<protein>
    <submittedName>
        <fullName evidence="17">Formamidopyrimidine-DNA glycosylase</fullName>
        <ecNumber evidence="17">4.2.99.18</ecNumber>
    </submittedName>
</protein>
<evidence type="ECO:0000256" key="7">
    <source>
        <dbReference type="ARBA" id="ARBA00022833"/>
    </source>
</evidence>
<dbReference type="SUPFAM" id="SSF81624">
    <property type="entry name" value="N-terminal domain of MutM-like DNA repair proteins"/>
    <property type="match status" value="1"/>
</dbReference>
<comment type="catalytic activity">
    <reaction evidence="13">
        <text>2'-deoxyribonucleotide-(2'-deoxyribose 5'-phosphate)-2'-deoxyribonucleotide-DNA = a 3'-end 2'-deoxyribonucleotide-(2,3-dehydro-2,3-deoxyribose 5'-phosphate)-DNA + a 5'-end 5'-phospho-2'-deoxyribonucleoside-DNA + H(+)</text>
        <dbReference type="Rhea" id="RHEA:66592"/>
        <dbReference type="Rhea" id="RHEA-COMP:13180"/>
        <dbReference type="Rhea" id="RHEA-COMP:16897"/>
        <dbReference type="Rhea" id="RHEA-COMP:17067"/>
        <dbReference type="ChEBI" id="CHEBI:15378"/>
        <dbReference type="ChEBI" id="CHEBI:136412"/>
        <dbReference type="ChEBI" id="CHEBI:157695"/>
        <dbReference type="ChEBI" id="CHEBI:167181"/>
        <dbReference type="EC" id="4.2.99.18"/>
    </reaction>
</comment>
<keyword evidence="18" id="KW-1185">Reference proteome</keyword>
<keyword evidence="10 17" id="KW-0456">Lyase</keyword>
<evidence type="ECO:0000256" key="14">
    <source>
        <dbReference type="PROSITE-ProRule" id="PRU00391"/>
    </source>
</evidence>
<keyword evidence="5 14" id="KW-0863">Zinc-finger</keyword>
<feature type="domain" description="FPG-type" evidence="15">
    <location>
        <begin position="227"/>
        <end position="261"/>
    </location>
</feature>
<dbReference type="CDD" id="cd08966">
    <property type="entry name" value="EcFpg-like_N"/>
    <property type="match status" value="1"/>
</dbReference>
<dbReference type="PROSITE" id="PS01242">
    <property type="entry name" value="ZF_FPG_1"/>
    <property type="match status" value="1"/>
</dbReference>
<feature type="domain" description="Formamidopyrimidine-DNA glycosylase catalytic" evidence="16">
    <location>
        <begin position="2"/>
        <end position="115"/>
    </location>
</feature>
<evidence type="ECO:0000256" key="13">
    <source>
        <dbReference type="ARBA" id="ARBA00044632"/>
    </source>
</evidence>
<proteinExistence type="inferred from homology"/>
<sequence length="261" mass="30104">MPELPEVEAFRQYFNIHALNKAITSVNIVEEKILKGSSAEKLLQFCQQAKFIQTSRRGKFMFAKLSSEGGLLFHFGMTGDFRYSNSNEKLHKHDRLVFNFKNGYYLAYISQRKFGRVEYIANIDEYIKSQRFGPDALSITPSELQRQLQGRNRKIKSALLDQKIIAGVGNLYADEALFQAQIRPDRLTKELSADELIRLAKKIKKIMIHAVQQGNEYGEPFSSDYFISFRKKDGCCPICNTLLSRLPIAQRTTYFCEKCQK</sequence>
<evidence type="ECO:0000256" key="2">
    <source>
        <dbReference type="ARBA" id="ARBA00009409"/>
    </source>
</evidence>
<keyword evidence="7" id="KW-0862">Zinc</keyword>
<dbReference type="EMBL" id="CP104013">
    <property type="protein sequence ID" value="UYP44874.1"/>
    <property type="molecule type" value="Genomic_DNA"/>
</dbReference>
<keyword evidence="11" id="KW-0511">Multifunctional enzyme</keyword>
<dbReference type="SUPFAM" id="SSF46946">
    <property type="entry name" value="S13-like H2TH domain"/>
    <property type="match status" value="1"/>
</dbReference>
<evidence type="ECO:0000313" key="17">
    <source>
        <dbReference type="EMBL" id="UYP44874.1"/>
    </source>
</evidence>
<dbReference type="InterPro" id="IPR012319">
    <property type="entry name" value="FPG_cat"/>
</dbReference>
<dbReference type="SUPFAM" id="SSF57716">
    <property type="entry name" value="Glucocorticoid receptor-like (DNA-binding domain)"/>
    <property type="match status" value="1"/>
</dbReference>
<gene>
    <name evidence="17" type="ORF">NEF87_001159</name>
</gene>
<reference evidence="17" key="1">
    <citation type="submission" date="2022-09" db="EMBL/GenBank/DDBJ databases">
        <title>Actin cytoskeleton and complex cell architecture in an #Asgard archaeon.</title>
        <authorList>
            <person name="Ponce Toledo R.I."/>
            <person name="Schleper C."/>
            <person name="Rodrigues Oliveira T."/>
            <person name="Wollweber F."/>
            <person name="Xu J."/>
            <person name="Rittmann S."/>
            <person name="Klingl A."/>
            <person name="Pilhofer M."/>
        </authorList>
    </citation>
    <scope>NUCLEOTIDE SEQUENCE</scope>
    <source>
        <strain evidence="17">B-35</strain>
    </source>
</reference>
<evidence type="ECO:0000259" key="15">
    <source>
        <dbReference type="PROSITE" id="PS51066"/>
    </source>
</evidence>
<dbReference type="Gene3D" id="3.20.190.10">
    <property type="entry name" value="MutM-like, N-terminal"/>
    <property type="match status" value="1"/>
</dbReference>
<dbReference type="PANTHER" id="PTHR22993">
    <property type="entry name" value="FORMAMIDOPYRIMIDINE-DNA GLYCOSYLASE"/>
    <property type="match status" value="1"/>
</dbReference>
<evidence type="ECO:0000313" key="18">
    <source>
        <dbReference type="Proteomes" id="UP001208689"/>
    </source>
</evidence>
<evidence type="ECO:0000256" key="5">
    <source>
        <dbReference type="ARBA" id="ARBA00022771"/>
    </source>
</evidence>
<keyword evidence="6" id="KW-0378">Hydrolase</keyword>
<name>A0ABY6HMY3_9ARCH</name>
<evidence type="ECO:0000259" key="16">
    <source>
        <dbReference type="PROSITE" id="PS51068"/>
    </source>
</evidence>
<dbReference type="Pfam" id="PF01149">
    <property type="entry name" value="Fapy_DNA_glyco"/>
    <property type="match status" value="1"/>
</dbReference>
<dbReference type="PANTHER" id="PTHR22993:SF9">
    <property type="entry name" value="FORMAMIDOPYRIMIDINE-DNA GLYCOSYLASE"/>
    <property type="match status" value="1"/>
</dbReference>
<evidence type="ECO:0000256" key="9">
    <source>
        <dbReference type="ARBA" id="ARBA00023204"/>
    </source>
</evidence>
<dbReference type="PROSITE" id="PS51068">
    <property type="entry name" value="FPG_CAT"/>
    <property type="match status" value="1"/>
</dbReference>
<keyword evidence="8" id="KW-0238">DNA-binding</keyword>
<evidence type="ECO:0000256" key="11">
    <source>
        <dbReference type="ARBA" id="ARBA00023268"/>
    </source>
</evidence>
<evidence type="ECO:0000256" key="4">
    <source>
        <dbReference type="ARBA" id="ARBA00022763"/>
    </source>
</evidence>
<organism evidence="17 18">
    <name type="scientific">Candidatus Lokiarchaeum ossiferum</name>
    <dbReference type="NCBI Taxonomy" id="2951803"/>
    <lineage>
        <taxon>Archaea</taxon>
        <taxon>Promethearchaeati</taxon>
        <taxon>Promethearchaeota</taxon>
        <taxon>Promethearchaeia</taxon>
        <taxon>Promethearchaeales</taxon>
        <taxon>Promethearchaeaceae</taxon>
        <taxon>Candidatus Lokiarchaeum</taxon>
    </lineage>
</organism>
<dbReference type="InterPro" id="IPR000214">
    <property type="entry name" value="Znf_DNA_glyclase/AP_lyase"/>
</dbReference>
<evidence type="ECO:0000256" key="1">
    <source>
        <dbReference type="ARBA" id="ARBA00001668"/>
    </source>
</evidence>